<evidence type="ECO:0000256" key="1">
    <source>
        <dbReference type="ARBA" id="ARBA00007261"/>
    </source>
</evidence>
<dbReference type="PANTHER" id="PTHR11851:SF49">
    <property type="entry name" value="MITOCHONDRIAL-PROCESSING PEPTIDASE SUBUNIT ALPHA"/>
    <property type="match status" value="1"/>
</dbReference>
<proteinExistence type="inferred from homology"/>
<comment type="similarity">
    <text evidence="1 2">Belongs to the peptidase M16 family.</text>
</comment>
<dbReference type="GO" id="GO:0004222">
    <property type="term" value="F:metalloendopeptidase activity"/>
    <property type="evidence" value="ECO:0007669"/>
    <property type="project" value="InterPro"/>
</dbReference>
<dbReference type="PROSITE" id="PS00143">
    <property type="entry name" value="INSULINASE"/>
    <property type="match status" value="1"/>
</dbReference>
<dbReference type="FunFam" id="3.30.830.10:FF:000008">
    <property type="entry name" value="Mitochondrial-processing peptidase subunit beta"/>
    <property type="match status" value="1"/>
</dbReference>
<reference evidence="5 6" key="1">
    <citation type="submission" date="2016-02" db="EMBL/GenBank/DDBJ databases">
        <authorList>
            <person name="Wen L."/>
            <person name="He K."/>
            <person name="Yang H."/>
        </authorList>
    </citation>
    <scope>NUCLEOTIDE SEQUENCE [LARGE SCALE GENOMIC DNA]</scope>
    <source>
        <strain evidence="5 6">MJR8628A</strain>
    </source>
</reference>
<dbReference type="AlphaFoldDB" id="A0A135YM63"/>
<evidence type="ECO:0000313" key="6">
    <source>
        <dbReference type="Proteomes" id="UP000070326"/>
    </source>
</evidence>
<organism evidence="5 6">
    <name type="scientific">Peptostreptococcus anaerobius</name>
    <dbReference type="NCBI Taxonomy" id="1261"/>
    <lineage>
        <taxon>Bacteria</taxon>
        <taxon>Bacillati</taxon>
        <taxon>Bacillota</taxon>
        <taxon>Clostridia</taxon>
        <taxon>Peptostreptococcales</taxon>
        <taxon>Peptostreptococcaceae</taxon>
        <taxon>Peptostreptococcus</taxon>
    </lineage>
</organism>
<evidence type="ECO:0000259" key="4">
    <source>
        <dbReference type="Pfam" id="PF05193"/>
    </source>
</evidence>
<dbReference type="Gene3D" id="3.30.830.10">
    <property type="entry name" value="Metalloenzyme, LuxS/M16 peptidase-like"/>
    <property type="match status" value="2"/>
</dbReference>
<dbReference type="eggNOG" id="COG0612">
    <property type="taxonomic scope" value="Bacteria"/>
</dbReference>
<dbReference type="EMBL" id="LSQZ01000091">
    <property type="protein sequence ID" value="KXI10490.1"/>
    <property type="molecule type" value="Genomic_DNA"/>
</dbReference>
<dbReference type="SUPFAM" id="SSF63411">
    <property type="entry name" value="LuxS/MPP-like metallohydrolase"/>
    <property type="match status" value="2"/>
</dbReference>
<dbReference type="InterPro" id="IPR011249">
    <property type="entry name" value="Metalloenz_LuxS/M16"/>
</dbReference>
<evidence type="ECO:0000313" key="5">
    <source>
        <dbReference type="EMBL" id="KXI10490.1"/>
    </source>
</evidence>
<dbReference type="RefSeq" id="WP_061102039.1">
    <property type="nucleotide sequence ID" value="NZ_JAQMMT010000006.1"/>
</dbReference>
<evidence type="ECO:0000256" key="2">
    <source>
        <dbReference type="RuleBase" id="RU004447"/>
    </source>
</evidence>
<name>A0A135YM63_9FIRM</name>
<dbReference type="Pfam" id="PF05193">
    <property type="entry name" value="Peptidase_M16_C"/>
    <property type="match status" value="1"/>
</dbReference>
<feature type="domain" description="Peptidase M16 N-terminal" evidence="3">
    <location>
        <begin position="14"/>
        <end position="161"/>
    </location>
</feature>
<protein>
    <submittedName>
        <fullName evidence="5">Peptidase, M16 family</fullName>
    </submittedName>
</protein>
<dbReference type="GO" id="GO:0006508">
    <property type="term" value="P:proteolysis"/>
    <property type="evidence" value="ECO:0007669"/>
    <property type="project" value="InterPro"/>
</dbReference>
<accession>A0A135YM63</accession>
<feature type="domain" description="Peptidase M16 C-terminal" evidence="4">
    <location>
        <begin position="167"/>
        <end position="341"/>
    </location>
</feature>
<dbReference type="InterPro" id="IPR011765">
    <property type="entry name" value="Pept_M16_N"/>
</dbReference>
<dbReference type="InterPro" id="IPR050361">
    <property type="entry name" value="MPP/UQCRC_Complex"/>
</dbReference>
<evidence type="ECO:0000259" key="3">
    <source>
        <dbReference type="Pfam" id="PF00675"/>
    </source>
</evidence>
<dbReference type="Pfam" id="PF00675">
    <property type="entry name" value="Peptidase_M16"/>
    <property type="match status" value="1"/>
</dbReference>
<dbReference type="InterPro" id="IPR001431">
    <property type="entry name" value="Pept_M16_Zn_BS"/>
</dbReference>
<dbReference type="Proteomes" id="UP000070326">
    <property type="component" value="Unassembled WGS sequence"/>
</dbReference>
<dbReference type="PANTHER" id="PTHR11851">
    <property type="entry name" value="METALLOPROTEASE"/>
    <property type="match status" value="1"/>
</dbReference>
<dbReference type="GO" id="GO:0046872">
    <property type="term" value="F:metal ion binding"/>
    <property type="evidence" value="ECO:0007669"/>
    <property type="project" value="InterPro"/>
</dbReference>
<dbReference type="STRING" id="1261.HMPREF3195_01809"/>
<dbReference type="InterPro" id="IPR007863">
    <property type="entry name" value="Peptidase_M16_C"/>
</dbReference>
<comment type="caution">
    <text evidence="5">The sequence shown here is derived from an EMBL/GenBank/DDBJ whole genome shotgun (WGS) entry which is preliminary data.</text>
</comment>
<sequence>MNIIKEKILKNGVRIVAEEIPYVKSVSLGVWINVGSRMESEDNRGIAHFIEHMLFKGTKTRSAKKISNDIDYYGGNINAFTTHDHTCYHVKMPYNHIDRGIEVLADILKNSVFDENEIEKEKSVIREELKMYEDSPEDYVYEELLKRVHSNKGIGRNVLGTLESIQDINREKIIDFFDSHYVANNSVIVASGNFDFDDLVDKIEDNFSSWKSYDVSTIQEGQDFLPIAFVEDREDEQANIAIVFECPDDRVDKDFYGVKLLGNILGNSPSSRLFQHIREEKGLSYSIYSSDSFYRNYAEFGIYASMAIDNLKEVYRLVKKEIADLVDNYITRDELLFAKEQYKGSVLMNIEDTEDRMLLIGEYEIEGKKLKSTEEISQIVDDIDIDYMKGLIDRIFSKPMAVGVTGKGVKAIMKGVL</sequence>
<dbReference type="PATRIC" id="fig|1261.5.peg.1817"/>
<gene>
    <name evidence="5" type="ORF">HMPREF3195_01809</name>
</gene>